<protein>
    <submittedName>
        <fullName evidence="3">Phasin family protein</fullName>
    </submittedName>
</protein>
<dbReference type="Proteomes" id="UP001302249">
    <property type="component" value="Chromosome"/>
</dbReference>
<feature type="domain" description="Phasin" evidence="2">
    <location>
        <begin position="12"/>
        <end position="99"/>
    </location>
</feature>
<dbReference type="RefSeq" id="WP_313914340.1">
    <property type="nucleotide sequence ID" value="NZ_CP135076.1"/>
</dbReference>
<organism evidence="3 4">
    <name type="scientific">Stakelama saccharophila</name>
    <dbReference type="NCBI Taxonomy" id="3075605"/>
    <lineage>
        <taxon>Bacteria</taxon>
        <taxon>Pseudomonadati</taxon>
        <taxon>Pseudomonadota</taxon>
        <taxon>Alphaproteobacteria</taxon>
        <taxon>Sphingomonadales</taxon>
        <taxon>Sphingomonadaceae</taxon>
        <taxon>Stakelama</taxon>
    </lineage>
</organism>
<sequence length="108" mass="12015">MAEKKTTADSATDTASDAANRMRDTGNAMMDQGSRLSMRMLDQAEQNTQEAFRAMREAAKAKDLSEVMRIQSDFIREQGSRSVSQAREIGEMIADFGRTTISQMTGRK</sequence>
<accession>A0ABZ0B960</accession>
<proteinExistence type="predicted"/>
<evidence type="ECO:0000259" key="2">
    <source>
        <dbReference type="Pfam" id="PF09361"/>
    </source>
</evidence>
<evidence type="ECO:0000256" key="1">
    <source>
        <dbReference type="SAM" id="MobiDB-lite"/>
    </source>
</evidence>
<dbReference type="Pfam" id="PF09361">
    <property type="entry name" value="Phasin_2"/>
    <property type="match status" value="1"/>
</dbReference>
<feature type="region of interest" description="Disordered" evidence="1">
    <location>
        <begin position="1"/>
        <end position="34"/>
    </location>
</feature>
<reference evidence="3 4" key="1">
    <citation type="submission" date="2023-09" db="EMBL/GenBank/DDBJ databases">
        <authorList>
            <person name="Rey-Velasco X."/>
        </authorList>
    </citation>
    <scope>NUCLEOTIDE SEQUENCE [LARGE SCALE GENOMIC DNA]</scope>
    <source>
        <strain evidence="3 4">W311</strain>
    </source>
</reference>
<evidence type="ECO:0000313" key="3">
    <source>
        <dbReference type="EMBL" id="WNO53156.1"/>
    </source>
</evidence>
<dbReference type="EMBL" id="CP135076">
    <property type="protein sequence ID" value="WNO53156.1"/>
    <property type="molecule type" value="Genomic_DNA"/>
</dbReference>
<evidence type="ECO:0000313" key="4">
    <source>
        <dbReference type="Proteomes" id="UP001302249"/>
    </source>
</evidence>
<gene>
    <name evidence="3" type="ORF">RPR59_11960</name>
</gene>
<dbReference type="InterPro" id="IPR018968">
    <property type="entry name" value="Phasin"/>
</dbReference>
<keyword evidence="4" id="KW-1185">Reference proteome</keyword>
<feature type="compositionally biased region" description="Low complexity" evidence="1">
    <location>
        <begin position="8"/>
        <end position="19"/>
    </location>
</feature>
<name>A0ABZ0B960_9SPHN</name>